<evidence type="ECO:0000256" key="6">
    <source>
        <dbReference type="ARBA" id="ARBA00023125"/>
    </source>
</evidence>
<dbReference type="InterPro" id="IPR036390">
    <property type="entry name" value="WH_DNA-bd_sf"/>
</dbReference>
<comment type="function">
    <text evidence="10">DNA-dependent ATPase and 3'-5' DNA helicase that may be involved in repair of stalled replication forks.</text>
</comment>
<dbReference type="Pfam" id="PF14520">
    <property type="entry name" value="HHH_5"/>
    <property type="match status" value="1"/>
</dbReference>
<comment type="caution">
    <text evidence="13">The sequence shown here is derived from an EMBL/GenBank/DDBJ whole genome shotgun (WGS) entry which is preliminary data.</text>
</comment>
<dbReference type="HAMAP" id="MF_00442">
    <property type="entry name" value="Helicase_Hel308"/>
    <property type="match status" value="1"/>
</dbReference>
<gene>
    <name evidence="10" type="primary">hel308</name>
    <name evidence="13" type="ORF">ENP77_01220</name>
</gene>
<dbReference type="SUPFAM" id="SSF46785">
    <property type="entry name" value="Winged helix' DNA-binding domain"/>
    <property type="match status" value="1"/>
</dbReference>
<accession>A0A7C1T9S8</accession>
<dbReference type="SUPFAM" id="SSF52540">
    <property type="entry name" value="P-loop containing nucleoside triphosphate hydrolases"/>
    <property type="match status" value="2"/>
</dbReference>
<keyword evidence="1 10" id="KW-0547">Nucleotide-binding</keyword>
<keyword evidence="3 10" id="KW-0378">Hydrolase</keyword>
<keyword evidence="2 10" id="KW-0227">DNA damage</keyword>
<dbReference type="SUPFAM" id="SSF158702">
    <property type="entry name" value="Sec63 N-terminal domain-like"/>
    <property type="match status" value="1"/>
</dbReference>
<feature type="domain" description="Helicase ATP-binding" evidence="11">
    <location>
        <begin position="38"/>
        <end position="205"/>
    </location>
</feature>
<dbReference type="InterPro" id="IPR011545">
    <property type="entry name" value="DEAD/DEAH_box_helicase_dom"/>
</dbReference>
<dbReference type="CDD" id="cd18795">
    <property type="entry name" value="SF2_C_Ski2"/>
    <property type="match status" value="1"/>
</dbReference>
<dbReference type="InterPro" id="IPR003583">
    <property type="entry name" value="Hlx-hairpin-Hlx_DNA-bd_motif"/>
</dbReference>
<comment type="subunit">
    <text evidence="10">Monomer.</text>
</comment>
<dbReference type="PROSITE" id="PS51192">
    <property type="entry name" value="HELICASE_ATP_BIND_1"/>
    <property type="match status" value="1"/>
</dbReference>
<keyword evidence="7 10" id="KW-0234">DNA repair</keyword>
<dbReference type="PANTHER" id="PTHR47961:SF10">
    <property type="entry name" value="ATP-DEPENDENT DNA HELICASE HEL308"/>
    <property type="match status" value="1"/>
</dbReference>
<dbReference type="AlphaFoldDB" id="A0A7C1T9S8"/>
<keyword evidence="8 10" id="KW-0413">Isomerase</keyword>
<evidence type="ECO:0000256" key="9">
    <source>
        <dbReference type="ARBA" id="ARBA00034617"/>
    </source>
</evidence>
<evidence type="ECO:0000256" key="1">
    <source>
        <dbReference type="ARBA" id="ARBA00022741"/>
    </source>
</evidence>
<dbReference type="InterPro" id="IPR001650">
    <property type="entry name" value="Helicase_C-like"/>
</dbReference>
<dbReference type="SMART" id="SM00490">
    <property type="entry name" value="HELICc"/>
    <property type="match status" value="1"/>
</dbReference>
<dbReference type="Pfam" id="PF00271">
    <property type="entry name" value="Helicase_C"/>
    <property type="match status" value="1"/>
</dbReference>
<organism evidence="13">
    <name type="scientific">Thermofilum pendens</name>
    <dbReference type="NCBI Taxonomy" id="2269"/>
    <lineage>
        <taxon>Archaea</taxon>
        <taxon>Thermoproteota</taxon>
        <taxon>Thermoprotei</taxon>
        <taxon>Thermofilales</taxon>
        <taxon>Thermofilaceae</taxon>
        <taxon>Thermofilum</taxon>
    </lineage>
</organism>
<dbReference type="InterPro" id="IPR048772">
    <property type="entry name" value="Hel308-like_dom4"/>
</dbReference>
<keyword evidence="4 10" id="KW-0347">Helicase</keyword>
<evidence type="ECO:0000256" key="5">
    <source>
        <dbReference type="ARBA" id="ARBA00022840"/>
    </source>
</evidence>
<dbReference type="EC" id="5.6.2.4" evidence="10"/>
<evidence type="ECO:0000256" key="3">
    <source>
        <dbReference type="ARBA" id="ARBA00022801"/>
    </source>
</evidence>
<dbReference type="GO" id="GO:0003677">
    <property type="term" value="F:DNA binding"/>
    <property type="evidence" value="ECO:0007669"/>
    <property type="project" value="UniProtKB-UniRule"/>
</dbReference>
<dbReference type="Gene3D" id="3.40.50.300">
    <property type="entry name" value="P-loop containing nucleotide triphosphate hydrolases"/>
    <property type="match status" value="2"/>
</dbReference>
<dbReference type="PANTHER" id="PTHR47961">
    <property type="entry name" value="DNA POLYMERASE THETA, PUTATIVE (AFU_ORTHOLOGUE AFUA_1G05260)-RELATED"/>
    <property type="match status" value="1"/>
</dbReference>
<dbReference type="Gene3D" id="1.10.3380.30">
    <property type="match status" value="1"/>
</dbReference>
<name>A0A7C1T9S8_THEPE</name>
<evidence type="ECO:0000259" key="12">
    <source>
        <dbReference type="PROSITE" id="PS51194"/>
    </source>
</evidence>
<dbReference type="InterPro" id="IPR027417">
    <property type="entry name" value="P-loop_NTPase"/>
</dbReference>
<dbReference type="InterPro" id="IPR014001">
    <property type="entry name" value="Helicase_ATP-bd"/>
</dbReference>
<evidence type="ECO:0000256" key="2">
    <source>
        <dbReference type="ARBA" id="ARBA00022763"/>
    </source>
</evidence>
<comment type="similarity">
    <text evidence="10">Belongs to the helicase family. Hel308 subfamily.</text>
</comment>
<evidence type="ECO:0000256" key="7">
    <source>
        <dbReference type="ARBA" id="ARBA00023204"/>
    </source>
</evidence>
<dbReference type="GO" id="GO:0006281">
    <property type="term" value="P:DNA repair"/>
    <property type="evidence" value="ECO:0007669"/>
    <property type="project" value="UniProtKB-UniRule"/>
</dbReference>
<dbReference type="InterPro" id="IPR022965">
    <property type="entry name" value="Helicase_Hel308"/>
</dbReference>
<keyword evidence="6 10" id="KW-0238">DNA-binding</keyword>
<feature type="binding site" evidence="10">
    <location>
        <position position="33"/>
    </location>
    <ligand>
        <name>ATP</name>
        <dbReference type="ChEBI" id="CHEBI:30616"/>
    </ligand>
</feature>
<dbReference type="EMBL" id="DSKP01000042">
    <property type="protein sequence ID" value="HEB48403.1"/>
    <property type="molecule type" value="Genomic_DNA"/>
</dbReference>
<evidence type="ECO:0000259" key="11">
    <source>
        <dbReference type="PROSITE" id="PS51192"/>
    </source>
</evidence>
<dbReference type="InterPro" id="IPR050474">
    <property type="entry name" value="Hel308_SKI2-like"/>
</dbReference>
<comment type="catalytic activity">
    <reaction evidence="10">
        <text>ATP + H2O = ADP + phosphate + H(+)</text>
        <dbReference type="Rhea" id="RHEA:13065"/>
        <dbReference type="ChEBI" id="CHEBI:15377"/>
        <dbReference type="ChEBI" id="CHEBI:15378"/>
        <dbReference type="ChEBI" id="CHEBI:30616"/>
        <dbReference type="ChEBI" id="CHEBI:43474"/>
        <dbReference type="ChEBI" id="CHEBI:456216"/>
        <dbReference type="EC" id="5.6.2.4"/>
    </reaction>
</comment>
<evidence type="ECO:0000256" key="4">
    <source>
        <dbReference type="ARBA" id="ARBA00022806"/>
    </source>
</evidence>
<comment type="catalytic activity">
    <reaction evidence="9 10">
        <text>Couples ATP hydrolysis with the unwinding of duplex DNA by translocating in the 3'-5' direction.</text>
        <dbReference type="EC" id="5.6.2.4"/>
    </reaction>
</comment>
<evidence type="ECO:0000256" key="10">
    <source>
        <dbReference type="HAMAP-Rule" id="MF_00442"/>
    </source>
</evidence>
<dbReference type="Pfam" id="PF00270">
    <property type="entry name" value="DEAD"/>
    <property type="match status" value="1"/>
</dbReference>
<reference evidence="13" key="1">
    <citation type="journal article" date="2020" name="mSystems">
        <title>Genome- and Community-Level Interaction Insights into Carbon Utilization and Element Cycling Functions of Hydrothermarchaeota in Hydrothermal Sediment.</title>
        <authorList>
            <person name="Zhou Z."/>
            <person name="Liu Y."/>
            <person name="Xu W."/>
            <person name="Pan J."/>
            <person name="Luo Z.H."/>
            <person name="Li M."/>
        </authorList>
    </citation>
    <scope>NUCLEOTIDE SEQUENCE [LARGE SCALE GENOMIC DNA]</scope>
    <source>
        <strain evidence="13">SpSt-25</strain>
    </source>
</reference>
<dbReference type="SMART" id="SM00487">
    <property type="entry name" value="DEXDc"/>
    <property type="match status" value="1"/>
</dbReference>
<keyword evidence="5 10" id="KW-0067">ATP-binding</keyword>
<dbReference type="Pfam" id="PF21280">
    <property type="entry name" value="Helicase_dom4_arc"/>
    <property type="match status" value="1"/>
</dbReference>
<evidence type="ECO:0000256" key="8">
    <source>
        <dbReference type="ARBA" id="ARBA00023235"/>
    </source>
</evidence>
<dbReference type="GO" id="GO:0016818">
    <property type="term" value="F:hydrolase activity, acting on acid anhydrides, in phosphorus-containing anhydrides"/>
    <property type="evidence" value="ECO:0007669"/>
    <property type="project" value="UniProtKB-UniRule"/>
</dbReference>
<dbReference type="GO" id="GO:0043138">
    <property type="term" value="F:3'-5' DNA helicase activity"/>
    <property type="evidence" value="ECO:0007669"/>
    <property type="project" value="UniProtKB-UniRule"/>
</dbReference>
<dbReference type="SMART" id="SM00278">
    <property type="entry name" value="HhH1"/>
    <property type="match status" value="2"/>
</dbReference>
<protein>
    <recommendedName>
        <fullName evidence="10">ATP-dependent DNA helicase Hel308</fullName>
        <ecNumber evidence="10">5.6.2.4</ecNumber>
    </recommendedName>
    <alternativeName>
        <fullName evidence="10">DNA 3'-5' helicase Hel308</fullName>
    </alternativeName>
</protein>
<dbReference type="GO" id="GO:0005524">
    <property type="term" value="F:ATP binding"/>
    <property type="evidence" value="ECO:0007669"/>
    <property type="project" value="UniProtKB-UniRule"/>
</dbReference>
<feature type="domain" description="Helicase C-terminal" evidence="12">
    <location>
        <begin position="237"/>
        <end position="440"/>
    </location>
</feature>
<dbReference type="PROSITE" id="PS51194">
    <property type="entry name" value="HELICASE_CTER"/>
    <property type="match status" value="1"/>
</dbReference>
<dbReference type="Gene3D" id="1.10.150.20">
    <property type="entry name" value="5' to 3' exonuclease, C-terminal subdomain"/>
    <property type="match status" value="1"/>
</dbReference>
<evidence type="ECO:0000313" key="13">
    <source>
        <dbReference type="EMBL" id="HEB48403.1"/>
    </source>
</evidence>
<proteinExistence type="inferred from homology"/>
<sequence length="740" mass="82555">MTEAFNILSKYFDERTTRKLLEAMKIERFYPTQEAAIKSGALDGESIVLAAPTASGKTLVAVLAALRHLMNGGKALYLTPLRALAAEKYQEFRELFESFGYRVALSTGDYDSSDPALGKYDVIVTTNEKADSLLRHKAPWFNSLSLVVADEIHVVGLERRGAVLEMLLTRIRSSFPRIQLLGLSATVKNLEEIASWLGAKPVRVDWRPVKLREGVYYDGVIYFHDGEVREVKPKENPLVDLVLDTLTEGGQALVFSPTRKAAVGDARRVSAVARKFLSEREHRLLAAAAARILHSHSDRISEELANLVKSGVAFHHAGLSSTSRSIVEQLFRERALKVVVATPTLSAGVNLPAKRVVITDYRRYNIELGYHERISVMEYKQMAGRAGRPRYDVEGEAVLIARTAREVEFLMKEYVSASPERIFSQLGSEQVLRSQVLSLVATEDSVKDEKSLKSVFSKTLFSSQFGSLAAETAVEKVTRWLLSTGFLERRGLVIRATAVGRRVAELYIDPMTAHVGLEFFRSTKQSSTLSYLFLLASTPDMTTISVKKEDLDRIEELLQSRGGELPSPPEDEVEYEWYLSRLKTALLLEDWINEVREDVIVDRYDVGPGDIYSLTQTAEWVAYSLSQVAEVAGFSEHSTKLSVLSKRIKHGVKEELLELVSLHGIGRVRARSLFNHGFRSLYDLILATEQDLAKVPGIGPALAKAIKAQLQGKGEEAGEEREIAEEISGQSLLDEYLYLR</sequence>